<accession>A0ABS9IEW5</accession>
<dbReference type="Proteomes" id="UP001200022">
    <property type="component" value="Unassembled WGS sequence"/>
</dbReference>
<feature type="compositionally biased region" description="Low complexity" evidence="1">
    <location>
        <begin position="28"/>
        <end position="38"/>
    </location>
</feature>
<evidence type="ECO:0000256" key="1">
    <source>
        <dbReference type="SAM" id="MobiDB-lite"/>
    </source>
</evidence>
<dbReference type="PROSITE" id="PS51257">
    <property type="entry name" value="PROKAR_LIPOPROTEIN"/>
    <property type="match status" value="1"/>
</dbReference>
<organism evidence="3 4">
    <name type="scientific">Flaviramulus multivorans</name>
    <dbReference type="NCBI Taxonomy" id="1304750"/>
    <lineage>
        <taxon>Bacteria</taxon>
        <taxon>Pseudomonadati</taxon>
        <taxon>Bacteroidota</taxon>
        <taxon>Flavobacteriia</taxon>
        <taxon>Flavobacteriales</taxon>
        <taxon>Flavobacteriaceae</taxon>
        <taxon>Flaviramulus</taxon>
    </lineage>
</organism>
<feature type="chain" id="PRO_5045365830" evidence="2">
    <location>
        <begin position="20"/>
        <end position="381"/>
    </location>
</feature>
<feature type="compositionally biased region" description="Basic and acidic residues" evidence="1">
    <location>
        <begin position="51"/>
        <end position="60"/>
    </location>
</feature>
<evidence type="ECO:0000313" key="4">
    <source>
        <dbReference type="Proteomes" id="UP001200022"/>
    </source>
</evidence>
<sequence length="381" mass="42444">MKKYIALLFAFLIISCSGSGDNDSFNEPQNSGDNPPNNNGGGSNPNAWLIPKEDVRDGGPGKDGIPSVDNPQFFNISNGTYYNNNLVLGYLNNDPSKPVTLKDDDLVVGTIFKGIPNALPHVVLDWHEIVNHGSLTVSYCPLTGTAYGWEANSGGKNTTFGVSGLIYNSNLILYDRNTDSYWSQMRLECVNGALIGEKPTLINVVETNWKTWRELYPNTEVLSVNTGFNRFYGDYPYGNYKTNHDWFLFPATPSSDALPSKQRVYALTEGTNSKVFKFSSFENGKVIKTSFNNKDYLIVGNSKLIYGFELSAAFKDFDFEYEFNGEENAFFRDHEGNKWSVFGEVVSGSRKGQKLKGATSVVSFWFAIAAFYPNFDIYEGS</sequence>
<keyword evidence="2" id="KW-0732">Signal</keyword>
<dbReference type="Pfam" id="PF11376">
    <property type="entry name" value="DUF3179"/>
    <property type="match status" value="1"/>
</dbReference>
<dbReference type="InterPro" id="IPR021516">
    <property type="entry name" value="DUF3179"/>
</dbReference>
<name>A0ABS9IEW5_9FLAO</name>
<dbReference type="RefSeq" id="WP_237229644.1">
    <property type="nucleotide sequence ID" value="NZ_JAKKDV010000001.1"/>
</dbReference>
<feature type="region of interest" description="Disordered" evidence="1">
    <location>
        <begin position="23"/>
        <end position="69"/>
    </location>
</feature>
<dbReference type="EMBL" id="JAKKDV010000001">
    <property type="protein sequence ID" value="MCF7559289.1"/>
    <property type="molecule type" value="Genomic_DNA"/>
</dbReference>
<protein>
    <submittedName>
        <fullName evidence="3">DUF3179 domain-containing protein</fullName>
    </submittedName>
</protein>
<proteinExistence type="predicted"/>
<feature type="signal peptide" evidence="2">
    <location>
        <begin position="1"/>
        <end position="19"/>
    </location>
</feature>
<evidence type="ECO:0000256" key="2">
    <source>
        <dbReference type="SAM" id="SignalP"/>
    </source>
</evidence>
<evidence type="ECO:0000313" key="3">
    <source>
        <dbReference type="EMBL" id="MCF7559289.1"/>
    </source>
</evidence>
<comment type="caution">
    <text evidence="3">The sequence shown here is derived from an EMBL/GenBank/DDBJ whole genome shotgun (WGS) entry which is preliminary data.</text>
</comment>
<reference evidence="3 4" key="1">
    <citation type="submission" date="2022-01" db="EMBL/GenBank/DDBJ databases">
        <title>Draft genome sequence of Sabulilitoribacter multivorans KCTC 32326.</title>
        <authorList>
            <person name="Oh J.-S."/>
        </authorList>
    </citation>
    <scope>NUCLEOTIDE SEQUENCE [LARGE SCALE GENOMIC DNA]</scope>
    <source>
        <strain evidence="3 4">M-M16</strain>
    </source>
</reference>
<keyword evidence="4" id="KW-1185">Reference proteome</keyword>
<gene>
    <name evidence="3" type="ORF">L3X39_01465</name>
</gene>